<proteinExistence type="predicted"/>
<name>A0ABR0V253_REHGL</name>
<gene>
    <name evidence="2" type="ORF">DH2020_037774</name>
</gene>
<comment type="caution">
    <text evidence="2">The sequence shown here is derived from an EMBL/GenBank/DDBJ whole genome shotgun (WGS) entry which is preliminary data.</text>
</comment>
<dbReference type="Proteomes" id="UP001318860">
    <property type="component" value="Unassembled WGS sequence"/>
</dbReference>
<keyword evidence="3" id="KW-1185">Reference proteome</keyword>
<evidence type="ECO:0000256" key="1">
    <source>
        <dbReference type="SAM" id="MobiDB-lite"/>
    </source>
</evidence>
<dbReference type="EMBL" id="JABTTQ020001729">
    <property type="protein sequence ID" value="KAK6128490.1"/>
    <property type="molecule type" value="Genomic_DNA"/>
</dbReference>
<organism evidence="2 3">
    <name type="scientific">Rehmannia glutinosa</name>
    <name type="common">Chinese foxglove</name>
    <dbReference type="NCBI Taxonomy" id="99300"/>
    <lineage>
        <taxon>Eukaryota</taxon>
        <taxon>Viridiplantae</taxon>
        <taxon>Streptophyta</taxon>
        <taxon>Embryophyta</taxon>
        <taxon>Tracheophyta</taxon>
        <taxon>Spermatophyta</taxon>
        <taxon>Magnoliopsida</taxon>
        <taxon>eudicotyledons</taxon>
        <taxon>Gunneridae</taxon>
        <taxon>Pentapetalae</taxon>
        <taxon>asterids</taxon>
        <taxon>lamiids</taxon>
        <taxon>Lamiales</taxon>
        <taxon>Orobanchaceae</taxon>
        <taxon>Rehmannieae</taxon>
        <taxon>Rehmannia</taxon>
    </lineage>
</organism>
<protein>
    <submittedName>
        <fullName evidence="2">Uncharacterized protein</fullName>
    </submittedName>
</protein>
<feature type="compositionally biased region" description="Low complexity" evidence="1">
    <location>
        <begin position="29"/>
        <end position="40"/>
    </location>
</feature>
<accession>A0ABR0V253</accession>
<reference evidence="2 3" key="1">
    <citation type="journal article" date="2021" name="Comput. Struct. Biotechnol. J.">
        <title>De novo genome assembly of the potent medicinal plant Rehmannia glutinosa using nanopore technology.</title>
        <authorList>
            <person name="Ma L."/>
            <person name="Dong C."/>
            <person name="Song C."/>
            <person name="Wang X."/>
            <person name="Zheng X."/>
            <person name="Niu Y."/>
            <person name="Chen S."/>
            <person name="Feng W."/>
        </authorList>
    </citation>
    <scope>NUCLEOTIDE SEQUENCE [LARGE SCALE GENOMIC DNA]</scope>
    <source>
        <strain evidence="2">DH-2019</strain>
    </source>
</reference>
<feature type="region of interest" description="Disordered" evidence="1">
    <location>
        <begin position="1"/>
        <end position="63"/>
    </location>
</feature>
<evidence type="ECO:0000313" key="3">
    <source>
        <dbReference type="Proteomes" id="UP001318860"/>
    </source>
</evidence>
<sequence>MPGAMTKPAEPSRISALKAKEQCPCPADTSITRRSGRTSTLPTPRRSLEFAASPPRNSEEDEFDNDILKSLRVGYLSVLE</sequence>
<evidence type="ECO:0000313" key="2">
    <source>
        <dbReference type="EMBL" id="KAK6128490.1"/>
    </source>
</evidence>